<reference evidence="8" key="1">
    <citation type="submission" date="2020-10" db="EMBL/GenBank/DDBJ databases">
        <authorList>
            <person name="Gilroy R."/>
        </authorList>
    </citation>
    <scope>NUCLEOTIDE SEQUENCE</scope>
    <source>
        <strain evidence="8">B1-20833</strain>
    </source>
</reference>
<dbReference type="CDD" id="cd12158">
    <property type="entry name" value="ErythrP_dh"/>
    <property type="match status" value="1"/>
</dbReference>
<comment type="caution">
    <text evidence="5">Lacks conserved residue(s) required for the propagation of feature annotation.</text>
</comment>
<feature type="domain" description="D-isomer specific 2-hydroxyacid dehydrogenase NAD-binding" evidence="7">
    <location>
        <begin position="111"/>
        <end position="254"/>
    </location>
</feature>
<feature type="binding site" evidence="5">
    <location>
        <position position="150"/>
    </location>
    <ligand>
        <name>NAD(+)</name>
        <dbReference type="ChEBI" id="CHEBI:57540"/>
    </ligand>
</feature>
<dbReference type="PROSITE" id="PS00671">
    <property type="entry name" value="D_2_HYDROXYACID_DH_3"/>
    <property type="match status" value="1"/>
</dbReference>
<accession>A0A9D9ERE3</accession>
<dbReference type="InterPro" id="IPR006140">
    <property type="entry name" value="D-isomer_DH_NAD-bd"/>
</dbReference>
<proteinExistence type="inferred from homology"/>
<dbReference type="GO" id="GO:0005737">
    <property type="term" value="C:cytoplasm"/>
    <property type="evidence" value="ECO:0007669"/>
    <property type="project" value="UniProtKB-SubCell"/>
</dbReference>
<comment type="caution">
    <text evidence="8">The sequence shown here is derived from an EMBL/GenBank/DDBJ whole genome shotgun (WGS) entry which is preliminary data.</text>
</comment>
<feature type="binding site" evidence="5">
    <location>
        <position position="230"/>
    </location>
    <ligand>
        <name>NAD(+)</name>
        <dbReference type="ChEBI" id="CHEBI:57540"/>
    </ligand>
</feature>
<feature type="binding site" evidence="5">
    <location>
        <position position="49"/>
    </location>
    <ligand>
        <name>substrate</name>
    </ligand>
</feature>
<feature type="binding site" evidence="5">
    <location>
        <position position="179"/>
    </location>
    <ligand>
        <name>NAD(+)</name>
        <dbReference type="ChEBI" id="CHEBI:57540"/>
    </ligand>
</feature>
<feature type="active site" evidence="5">
    <location>
        <position position="235"/>
    </location>
</feature>
<feature type="binding site" evidence="5">
    <location>
        <position position="70"/>
    </location>
    <ligand>
        <name>substrate</name>
    </ligand>
</feature>
<dbReference type="PROSITE" id="PS00065">
    <property type="entry name" value="D_2_HYDROXYACID_DH_1"/>
    <property type="match status" value="1"/>
</dbReference>
<name>A0A9D9ERE3_9BACT</name>
<evidence type="ECO:0000259" key="7">
    <source>
        <dbReference type="Pfam" id="PF02826"/>
    </source>
</evidence>
<evidence type="ECO:0000256" key="2">
    <source>
        <dbReference type="ARBA" id="ARBA00023002"/>
    </source>
</evidence>
<dbReference type="SUPFAM" id="SSF51735">
    <property type="entry name" value="NAD(P)-binding Rossmann-fold domains"/>
    <property type="match status" value="1"/>
</dbReference>
<dbReference type="InterPro" id="IPR006139">
    <property type="entry name" value="D-isomer_2_OHA_DH_cat_dom"/>
</dbReference>
<comment type="similarity">
    <text evidence="5">Belongs to the D-isomer specific 2-hydroxyacid dehydrogenase family. PdxB subfamily.</text>
</comment>
<comment type="function">
    <text evidence="5">Catalyzes the oxidation of erythronate-4-phosphate to 3-hydroxy-2-oxo-4-phosphonooxybutanoate.</text>
</comment>
<evidence type="ECO:0000256" key="3">
    <source>
        <dbReference type="ARBA" id="ARBA00023027"/>
    </source>
</evidence>
<organism evidence="8 9">
    <name type="scientific">Candidatus Cryptobacteroides intestinavium</name>
    <dbReference type="NCBI Taxonomy" id="2840766"/>
    <lineage>
        <taxon>Bacteria</taxon>
        <taxon>Pseudomonadati</taxon>
        <taxon>Bacteroidota</taxon>
        <taxon>Bacteroidia</taxon>
        <taxon>Bacteroidales</taxon>
        <taxon>Candidatus Cryptobacteroides</taxon>
    </lineage>
</organism>
<dbReference type="InterPro" id="IPR029752">
    <property type="entry name" value="D-isomer_DH_CS1"/>
</dbReference>
<feature type="binding site" evidence="5">
    <location>
        <position position="256"/>
    </location>
    <ligand>
        <name>substrate</name>
    </ligand>
</feature>
<evidence type="ECO:0000256" key="1">
    <source>
        <dbReference type="ARBA" id="ARBA00022490"/>
    </source>
</evidence>
<gene>
    <name evidence="5" type="primary">pdxB</name>
    <name evidence="8" type="ORF">IAC06_05155</name>
</gene>
<keyword evidence="1 5" id="KW-0963">Cytoplasm</keyword>
<dbReference type="PANTHER" id="PTHR43761:SF1">
    <property type="entry name" value="D-ISOMER SPECIFIC 2-HYDROXYACID DEHYDROGENASE CATALYTIC DOMAIN-CONTAINING PROTEIN-RELATED"/>
    <property type="match status" value="1"/>
</dbReference>
<feature type="domain" description="D-isomer specific 2-hydroxyacid dehydrogenase catalytic" evidence="6">
    <location>
        <begin position="23"/>
        <end position="255"/>
    </location>
</feature>
<keyword evidence="2 5" id="KW-0560">Oxidoreductase</keyword>
<evidence type="ECO:0000259" key="6">
    <source>
        <dbReference type="Pfam" id="PF00389"/>
    </source>
</evidence>
<comment type="pathway">
    <text evidence="5">Cofactor biosynthesis; pyridoxine 5'-phosphate biosynthesis; pyridoxine 5'-phosphate from D-erythrose 4-phosphate: step 2/5.</text>
</comment>
<feature type="active site" evidence="5">
    <location>
        <position position="208"/>
    </location>
</feature>
<reference evidence="8" key="2">
    <citation type="journal article" date="2021" name="PeerJ">
        <title>Extensive microbial diversity within the chicken gut microbiome revealed by metagenomics and culture.</title>
        <authorList>
            <person name="Gilroy R."/>
            <person name="Ravi A."/>
            <person name="Getino M."/>
            <person name="Pursley I."/>
            <person name="Horton D.L."/>
            <person name="Alikhan N.F."/>
            <person name="Baker D."/>
            <person name="Gharbi K."/>
            <person name="Hall N."/>
            <person name="Watson M."/>
            <person name="Adriaenssens E.M."/>
            <person name="Foster-Nyarko E."/>
            <person name="Jarju S."/>
            <person name="Secka A."/>
            <person name="Antonio M."/>
            <person name="Oren A."/>
            <person name="Chaudhuri R.R."/>
            <person name="La Ragione R."/>
            <person name="Hildebrand F."/>
            <person name="Pallen M.J."/>
        </authorList>
    </citation>
    <scope>NUCLEOTIDE SEQUENCE</scope>
    <source>
        <strain evidence="8">B1-20833</strain>
    </source>
</reference>
<dbReference type="InterPro" id="IPR020921">
    <property type="entry name" value="Erythronate-4-P_DHase"/>
</dbReference>
<dbReference type="PANTHER" id="PTHR43761">
    <property type="entry name" value="D-ISOMER SPECIFIC 2-HYDROXYACID DEHYDROGENASE FAMILY PROTEIN (AFU_ORTHOLOGUE AFUA_1G13630)"/>
    <property type="match status" value="1"/>
</dbReference>
<sequence>MYRRIKIVADSNIPFLEGIFEPYADIAYIDGKDIRREDIINADALIIRTRTKCNEELLHGTRVSLIATATIGTDHIDMDYCRANGIRVYNAQGCNAGGVMQYVFTGLYGTASRNGIKLDGMTLGIIGVGNVGKKVEHLAKYLGFNVLKCDPPRAEREGPEEFVSMDYLVANSNIVTMHTPLDETTKGMADRHFFEMMRPGTFFINASRGEVVDEEALMEARVKLGPVIIDTWNNEPNINLKLLDMTDIATPHIAGYSFQGKQNGTASAVRAVARQFDINGLYHFYPACNLPEHQPKRLDLKGKTQGEITTIFQYNYPIFTDDFIFRMDPRNFERLRSEYQYRREIYVD</sequence>
<dbReference type="GO" id="GO:0008615">
    <property type="term" value="P:pyridoxine biosynthetic process"/>
    <property type="evidence" value="ECO:0007669"/>
    <property type="project" value="UniProtKB-UniRule"/>
</dbReference>
<evidence type="ECO:0000313" key="9">
    <source>
        <dbReference type="Proteomes" id="UP000823661"/>
    </source>
</evidence>
<dbReference type="EMBL" id="JADIMI010000050">
    <property type="protein sequence ID" value="MBO8452254.1"/>
    <property type="molecule type" value="Genomic_DNA"/>
</dbReference>
<comment type="catalytic activity">
    <reaction evidence="5">
        <text>4-phospho-D-erythronate + NAD(+) = (R)-3-hydroxy-2-oxo-4-phosphooxybutanoate + NADH + H(+)</text>
        <dbReference type="Rhea" id="RHEA:18829"/>
        <dbReference type="ChEBI" id="CHEBI:15378"/>
        <dbReference type="ChEBI" id="CHEBI:57540"/>
        <dbReference type="ChEBI" id="CHEBI:57945"/>
        <dbReference type="ChEBI" id="CHEBI:58538"/>
        <dbReference type="ChEBI" id="CHEBI:58766"/>
        <dbReference type="EC" id="1.1.1.290"/>
    </reaction>
</comment>
<comment type="subunit">
    <text evidence="5">Homodimer.</text>
</comment>
<dbReference type="InterPro" id="IPR036291">
    <property type="entry name" value="NAD(P)-bd_dom_sf"/>
</dbReference>
<dbReference type="AlphaFoldDB" id="A0A9D9ERE3"/>
<dbReference type="InterPro" id="IPR029753">
    <property type="entry name" value="D-isomer_DH_CS"/>
</dbReference>
<dbReference type="EC" id="1.1.1.290" evidence="5"/>
<dbReference type="Pfam" id="PF02826">
    <property type="entry name" value="2-Hacid_dh_C"/>
    <property type="match status" value="1"/>
</dbReference>
<dbReference type="Pfam" id="PF00389">
    <property type="entry name" value="2-Hacid_dh"/>
    <property type="match status" value="1"/>
</dbReference>
<evidence type="ECO:0000256" key="5">
    <source>
        <dbReference type="HAMAP-Rule" id="MF_01825"/>
    </source>
</evidence>
<evidence type="ECO:0000313" key="8">
    <source>
        <dbReference type="EMBL" id="MBO8452254.1"/>
    </source>
</evidence>
<dbReference type="InterPro" id="IPR050418">
    <property type="entry name" value="D-iso_2-hydroxyacid_DH_PdxB"/>
</dbReference>
<comment type="subcellular location">
    <subcellularLocation>
        <location evidence="5">Cytoplasm</location>
    </subcellularLocation>
</comment>
<protein>
    <recommendedName>
        <fullName evidence="5">Erythronate-4-phosphate dehydrogenase</fullName>
        <ecNumber evidence="5">1.1.1.290</ecNumber>
    </recommendedName>
</protein>
<dbReference type="HAMAP" id="MF_01825">
    <property type="entry name" value="PdxB"/>
    <property type="match status" value="1"/>
</dbReference>
<feature type="binding site" evidence="5">
    <location>
        <begin position="206"/>
        <end position="208"/>
    </location>
    <ligand>
        <name>NAD(+)</name>
        <dbReference type="ChEBI" id="CHEBI:57540"/>
    </ligand>
</feature>
<keyword evidence="4 5" id="KW-0664">Pyridoxine biosynthesis</keyword>
<dbReference type="Proteomes" id="UP000823661">
    <property type="component" value="Unassembled WGS sequence"/>
</dbReference>
<dbReference type="SUPFAM" id="SSF52283">
    <property type="entry name" value="Formate/glycerate dehydrogenase catalytic domain-like"/>
    <property type="match status" value="1"/>
</dbReference>
<dbReference type="Gene3D" id="3.40.50.720">
    <property type="entry name" value="NAD(P)-binding Rossmann-like Domain"/>
    <property type="match status" value="2"/>
</dbReference>
<evidence type="ECO:0000256" key="4">
    <source>
        <dbReference type="ARBA" id="ARBA00023096"/>
    </source>
</evidence>
<dbReference type="GO" id="GO:0051287">
    <property type="term" value="F:NAD binding"/>
    <property type="evidence" value="ECO:0007669"/>
    <property type="project" value="InterPro"/>
</dbReference>
<feature type="active site" description="Proton donor" evidence="5">
    <location>
        <position position="252"/>
    </location>
</feature>
<feature type="binding site" evidence="5">
    <location>
        <position position="255"/>
    </location>
    <ligand>
        <name>NAD(+)</name>
        <dbReference type="ChEBI" id="CHEBI:57540"/>
    </ligand>
</feature>
<keyword evidence="3 5" id="KW-0520">NAD</keyword>
<dbReference type="GO" id="GO:0033711">
    <property type="term" value="F:4-phosphoerythronate dehydrogenase activity"/>
    <property type="evidence" value="ECO:0007669"/>
    <property type="project" value="UniProtKB-EC"/>
</dbReference>